<dbReference type="PANTHER" id="PTHR36766">
    <property type="entry name" value="PLANT BROAD-SPECTRUM MILDEW RESISTANCE PROTEIN RPW8"/>
    <property type="match status" value="1"/>
</dbReference>
<keyword evidence="1" id="KW-0611">Plant defense</keyword>
<dbReference type="SUPFAM" id="SSF52540">
    <property type="entry name" value="P-loop containing nucleoside triphosphate hydrolases"/>
    <property type="match status" value="1"/>
</dbReference>
<dbReference type="InterPro" id="IPR002182">
    <property type="entry name" value="NB-ARC"/>
</dbReference>
<dbReference type="InterPro" id="IPR027417">
    <property type="entry name" value="P-loop_NTPase"/>
</dbReference>
<protein>
    <recommendedName>
        <fullName evidence="2">NB-ARC domain-containing protein</fullName>
    </recommendedName>
</protein>
<feature type="domain" description="NB-ARC" evidence="2">
    <location>
        <begin position="4"/>
        <end position="65"/>
    </location>
</feature>
<dbReference type="AlphaFoldDB" id="A0A9J5ZUC8"/>
<evidence type="ECO:0000313" key="3">
    <source>
        <dbReference type="EMBL" id="KAG5615596.1"/>
    </source>
</evidence>
<organism evidence="3 4">
    <name type="scientific">Solanum commersonii</name>
    <name type="common">Commerson's wild potato</name>
    <name type="synonym">Commerson's nightshade</name>
    <dbReference type="NCBI Taxonomy" id="4109"/>
    <lineage>
        <taxon>Eukaryota</taxon>
        <taxon>Viridiplantae</taxon>
        <taxon>Streptophyta</taxon>
        <taxon>Embryophyta</taxon>
        <taxon>Tracheophyta</taxon>
        <taxon>Spermatophyta</taxon>
        <taxon>Magnoliopsida</taxon>
        <taxon>eudicotyledons</taxon>
        <taxon>Gunneridae</taxon>
        <taxon>Pentapetalae</taxon>
        <taxon>asterids</taxon>
        <taxon>lamiids</taxon>
        <taxon>Solanales</taxon>
        <taxon>Solanaceae</taxon>
        <taxon>Solanoideae</taxon>
        <taxon>Solaneae</taxon>
        <taxon>Solanum</taxon>
    </lineage>
</organism>
<dbReference type="Proteomes" id="UP000824120">
    <property type="component" value="Chromosome 3"/>
</dbReference>
<evidence type="ECO:0000259" key="2">
    <source>
        <dbReference type="Pfam" id="PF00931"/>
    </source>
</evidence>
<keyword evidence="4" id="KW-1185">Reference proteome</keyword>
<evidence type="ECO:0000313" key="4">
    <source>
        <dbReference type="Proteomes" id="UP000824120"/>
    </source>
</evidence>
<proteinExistence type="predicted"/>
<sequence length="132" mass="14848">MQMEKKLNVVPIVGMSGMGKTTLVEAVYNYERVKNHVALKVWFCVSEAYDAFKITKGLLQEIGSTDMKIIVTTRKESVSLMIGNGPINVGTLSDEVSWDLFKRHSLENRNPEEYPEHEDIGKQIADKCKGLS</sequence>
<dbReference type="OrthoDB" id="1305058at2759"/>
<dbReference type="PANTHER" id="PTHR36766:SF40">
    <property type="entry name" value="DISEASE RESISTANCE PROTEIN RGA3"/>
    <property type="match status" value="1"/>
</dbReference>
<evidence type="ECO:0000256" key="1">
    <source>
        <dbReference type="ARBA" id="ARBA00022821"/>
    </source>
</evidence>
<comment type="caution">
    <text evidence="3">The sequence shown here is derived from an EMBL/GenBank/DDBJ whole genome shotgun (WGS) entry which is preliminary data.</text>
</comment>
<gene>
    <name evidence="3" type="ORF">H5410_015420</name>
</gene>
<dbReference type="Gene3D" id="3.40.50.300">
    <property type="entry name" value="P-loop containing nucleotide triphosphate hydrolases"/>
    <property type="match status" value="1"/>
</dbReference>
<accession>A0A9J5ZUC8</accession>
<dbReference type="GO" id="GO:0006952">
    <property type="term" value="P:defense response"/>
    <property type="evidence" value="ECO:0007669"/>
    <property type="project" value="UniProtKB-KW"/>
</dbReference>
<dbReference type="Pfam" id="PF00931">
    <property type="entry name" value="NB-ARC"/>
    <property type="match status" value="1"/>
</dbReference>
<dbReference type="EMBL" id="JACXVP010000003">
    <property type="protein sequence ID" value="KAG5615596.1"/>
    <property type="molecule type" value="Genomic_DNA"/>
</dbReference>
<name>A0A9J5ZUC8_SOLCO</name>
<dbReference type="GO" id="GO:0043531">
    <property type="term" value="F:ADP binding"/>
    <property type="evidence" value="ECO:0007669"/>
    <property type="project" value="InterPro"/>
</dbReference>
<reference evidence="3 4" key="1">
    <citation type="submission" date="2020-09" db="EMBL/GenBank/DDBJ databases">
        <title>De no assembly of potato wild relative species, Solanum commersonii.</title>
        <authorList>
            <person name="Cho K."/>
        </authorList>
    </citation>
    <scope>NUCLEOTIDE SEQUENCE [LARGE SCALE GENOMIC DNA]</scope>
    <source>
        <strain evidence="3">LZ3.2</strain>
        <tissue evidence="3">Leaf</tissue>
    </source>
</reference>